<dbReference type="EMBL" id="JBHSGB010000005">
    <property type="protein sequence ID" value="MFC4654383.1"/>
    <property type="molecule type" value="Genomic_DNA"/>
</dbReference>
<reference evidence="3" key="1">
    <citation type="journal article" date="2019" name="Int. J. Syst. Evol. Microbiol.">
        <title>The Global Catalogue of Microorganisms (GCM) 10K type strain sequencing project: providing services to taxonomists for standard genome sequencing and annotation.</title>
        <authorList>
            <consortium name="The Broad Institute Genomics Platform"/>
            <consortium name="The Broad Institute Genome Sequencing Center for Infectious Disease"/>
            <person name="Wu L."/>
            <person name="Ma J."/>
        </authorList>
    </citation>
    <scope>NUCLEOTIDE SEQUENCE [LARGE SCALE GENOMIC DNA]</scope>
    <source>
        <strain evidence="3">DT28</strain>
    </source>
</reference>
<proteinExistence type="predicted"/>
<keyword evidence="3" id="KW-1185">Reference proteome</keyword>
<dbReference type="Proteomes" id="UP001595962">
    <property type="component" value="Unassembled WGS sequence"/>
</dbReference>
<dbReference type="InterPro" id="IPR022225">
    <property type="entry name" value="Phage_tail_fibre_N"/>
</dbReference>
<organism evidence="2 3">
    <name type="scientific">Rheinheimera marina</name>
    <dbReference type="NCBI Taxonomy" id="1774958"/>
    <lineage>
        <taxon>Bacteria</taxon>
        <taxon>Pseudomonadati</taxon>
        <taxon>Pseudomonadota</taxon>
        <taxon>Gammaproteobacteria</taxon>
        <taxon>Chromatiales</taxon>
        <taxon>Chromatiaceae</taxon>
        <taxon>Rheinheimera</taxon>
    </lineage>
</organism>
<evidence type="ECO:0000313" key="3">
    <source>
        <dbReference type="Proteomes" id="UP001595962"/>
    </source>
</evidence>
<comment type="caution">
    <text evidence="2">The sequence shown here is derived from an EMBL/GenBank/DDBJ whole genome shotgun (WGS) entry which is preliminary data.</text>
</comment>
<dbReference type="Pfam" id="PF12571">
    <property type="entry name" value="Phage_tail_fib"/>
    <property type="match status" value="1"/>
</dbReference>
<accession>A0ABV9JJG5</accession>
<sequence>MARLTTTGQNLVAAAVASGPQLEITKFVFANIPGLVHTTPEPADEPMPNPAYVVFERAPTRQGIIDENRVTYSQMMMTDVGNFSFNWIGLVYTDPVEGDQLVMFAYVPLTQKIKTEGTTAGNVLTRNLVIEHLGIANATPIEVSAESWMFDFVGEINAVRNKAVNKFEYNPASHVCKGIAQREIIVFDEGQNETVTLDAAVLVAGDVVEIQKLNTSGRIDIVGSVEITLPNGISEINHWLPDGKVGTLIFECVAENELRYAGGY</sequence>
<dbReference type="RefSeq" id="WP_377332249.1">
    <property type="nucleotide sequence ID" value="NZ_JBHSGB010000005.1"/>
</dbReference>
<name>A0ABV9JJG5_9GAMM</name>
<gene>
    <name evidence="2" type="ORF">ACFO3I_04995</name>
</gene>
<evidence type="ECO:0000313" key="2">
    <source>
        <dbReference type="EMBL" id="MFC4654383.1"/>
    </source>
</evidence>
<protein>
    <submittedName>
        <fullName evidence="2">Phage tail protein</fullName>
    </submittedName>
</protein>
<feature type="domain" description="Phage tail fibre protein N-terminal" evidence="1">
    <location>
        <begin position="3"/>
        <end position="152"/>
    </location>
</feature>
<evidence type="ECO:0000259" key="1">
    <source>
        <dbReference type="Pfam" id="PF12571"/>
    </source>
</evidence>